<dbReference type="OrthoDB" id="7362300at2"/>
<dbReference type="EMBL" id="JPWH01000002">
    <property type="protein sequence ID" value="RCK53589.1"/>
    <property type="molecule type" value="Genomic_DNA"/>
</dbReference>
<reference evidence="2 3" key="1">
    <citation type="submission" date="2014-07" db="EMBL/GenBank/DDBJ databases">
        <title>Draft genome sequence of Thalassospira profundimaris S25-3-2.</title>
        <authorList>
            <person name="Lai Q."/>
            <person name="Shao Z."/>
        </authorList>
    </citation>
    <scope>NUCLEOTIDE SEQUENCE [LARGE SCALE GENOMIC DNA]</scope>
    <source>
        <strain evidence="2 3">S25-3-2</strain>
    </source>
</reference>
<protein>
    <recommendedName>
        <fullName evidence="4">DUF883 domain-containing protein</fullName>
    </recommendedName>
</protein>
<proteinExistence type="predicted"/>
<organism evidence="2 3">
    <name type="scientific">Thalassospira profundimaris</name>
    <dbReference type="NCBI Taxonomy" id="502049"/>
    <lineage>
        <taxon>Bacteria</taxon>
        <taxon>Pseudomonadati</taxon>
        <taxon>Pseudomonadota</taxon>
        <taxon>Alphaproteobacteria</taxon>
        <taxon>Rhodospirillales</taxon>
        <taxon>Thalassospiraceae</taxon>
        <taxon>Thalassospira</taxon>
    </lineage>
</organism>
<evidence type="ECO:0000256" key="1">
    <source>
        <dbReference type="SAM" id="Coils"/>
    </source>
</evidence>
<dbReference type="RefSeq" id="WP_114087007.1">
    <property type="nucleotide sequence ID" value="NZ_JPWH01000002.1"/>
</dbReference>
<keyword evidence="1" id="KW-0175">Coiled coil</keyword>
<dbReference type="AlphaFoldDB" id="A0A367XJH8"/>
<dbReference type="Proteomes" id="UP000252517">
    <property type="component" value="Unassembled WGS sequence"/>
</dbReference>
<accession>A0A367XJH8</accession>
<feature type="coiled-coil region" evidence="1">
    <location>
        <begin position="13"/>
        <end position="40"/>
    </location>
</feature>
<evidence type="ECO:0000313" key="3">
    <source>
        <dbReference type="Proteomes" id="UP000252517"/>
    </source>
</evidence>
<sequence>MVAKNEAETSTDASKLQAEVETLRKDLAEVTKTLKTMARENGESRAAEAAQRVREMSGQAREQFDHAREVAVGQVRERPLVTVAATFGIGLLIGRLLQR</sequence>
<evidence type="ECO:0000313" key="2">
    <source>
        <dbReference type="EMBL" id="RCK53589.1"/>
    </source>
</evidence>
<gene>
    <name evidence="2" type="ORF">TH25_03450</name>
</gene>
<comment type="caution">
    <text evidence="2">The sequence shown here is derived from an EMBL/GenBank/DDBJ whole genome shotgun (WGS) entry which is preliminary data.</text>
</comment>
<evidence type="ECO:0008006" key="4">
    <source>
        <dbReference type="Google" id="ProtNLM"/>
    </source>
</evidence>
<name>A0A367XJH8_9PROT</name>